<comment type="caution">
    <text evidence="1">The sequence shown here is derived from an EMBL/GenBank/DDBJ whole genome shotgun (WGS) entry which is preliminary data.</text>
</comment>
<dbReference type="EMBL" id="JALLAZ020000522">
    <property type="protein sequence ID" value="KAL3793196.1"/>
    <property type="molecule type" value="Genomic_DNA"/>
</dbReference>
<gene>
    <name evidence="1" type="ORF">ACHAW5_009498</name>
</gene>
<accession>A0ABD3PZP7</accession>
<name>A0ABD3PZP7_9STRA</name>
<protein>
    <submittedName>
        <fullName evidence="1">Uncharacterized protein</fullName>
    </submittedName>
</protein>
<proteinExistence type="predicted"/>
<dbReference type="Proteomes" id="UP001530315">
    <property type="component" value="Unassembled WGS sequence"/>
</dbReference>
<evidence type="ECO:0000313" key="2">
    <source>
        <dbReference type="Proteomes" id="UP001530315"/>
    </source>
</evidence>
<dbReference type="AlphaFoldDB" id="A0ABD3PZP7"/>
<sequence>MTTTRTKMTSWRWCHSDDINFLDVWEYTITTKGFLSDSCSHPVTINGGYGNDNFDILRNKCVVDLNGDGTDRLTHVGTEFGGVVIRVSDRVTLKTTSWPVASLTMPSTCSSKLWKESGRFVASGRGRFHHDKGYVGSSHLPITNRVR</sequence>
<organism evidence="1 2">
    <name type="scientific">Stephanodiscus triporus</name>
    <dbReference type="NCBI Taxonomy" id="2934178"/>
    <lineage>
        <taxon>Eukaryota</taxon>
        <taxon>Sar</taxon>
        <taxon>Stramenopiles</taxon>
        <taxon>Ochrophyta</taxon>
        <taxon>Bacillariophyta</taxon>
        <taxon>Coscinodiscophyceae</taxon>
        <taxon>Thalassiosirophycidae</taxon>
        <taxon>Stephanodiscales</taxon>
        <taxon>Stephanodiscaceae</taxon>
        <taxon>Stephanodiscus</taxon>
    </lineage>
</organism>
<evidence type="ECO:0000313" key="1">
    <source>
        <dbReference type="EMBL" id="KAL3793196.1"/>
    </source>
</evidence>
<keyword evidence="2" id="KW-1185">Reference proteome</keyword>
<reference evidence="1 2" key="1">
    <citation type="submission" date="2024-10" db="EMBL/GenBank/DDBJ databases">
        <title>Updated reference genomes for cyclostephanoid diatoms.</title>
        <authorList>
            <person name="Roberts W.R."/>
            <person name="Alverson A.J."/>
        </authorList>
    </citation>
    <scope>NUCLEOTIDE SEQUENCE [LARGE SCALE GENOMIC DNA]</scope>
    <source>
        <strain evidence="1 2">AJA276-08</strain>
    </source>
</reference>